<protein>
    <recommendedName>
        <fullName evidence="5">Dienelactone hydrolase domain-containing protein</fullName>
    </recommendedName>
</protein>
<dbReference type="Proteomes" id="UP000580043">
    <property type="component" value="Unassembled WGS sequence"/>
</dbReference>
<dbReference type="Gene3D" id="3.40.50.1820">
    <property type="entry name" value="alpha/beta hydrolase"/>
    <property type="match status" value="1"/>
</dbReference>
<evidence type="ECO:0000313" key="3">
    <source>
        <dbReference type="EMBL" id="NML29069.1"/>
    </source>
</evidence>
<organism evidence="3 4">
    <name type="scientific">Zoogloea dura</name>
    <dbReference type="NCBI Taxonomy" id="2728840"/>
    <lineage>
        <taxon>Bacteria</taxon>
        <taxon>Pseudomonadati</taxon>
        <taxon>Pseudomonadota</taxon>
        <taxon>Betaproteobacteria</taxon>
        <taxon>Rhodocyclales</taxon>
        <taxon>Zoogloeaceae</taxon>
        <taxon>Zoogloea</taxon>
    </lineage>
</organism>
<name>A0A848GBX6_9RHOO</name>
<dbReference type="RefSeq" id="WP_169148564.1">
    <property type="nucleotide sequence ID" value="NZ_JABBGA010000048.1"/>
</dbReference>
<dbReference type="EMBL" id="JABBGA010000048">
    <property type="protein sequence ID" value="NML29069.1"/>
    <property type="molecule type" value="Genomic_DNA"/>
</dbReference>
<evidence type="ECO:0000313" key="4">
    <source>
        <dbReference type="Proteomes" id="UP000580043"/>
    </source>
</evidence>
<evidence type="ECO:0000256" key="1">
    <source>
        <dbReference type="ARBA" id="ARBA00022801"/>
    </source>
</evidence>
<dbReference type="SUPFAM" id="SSF53474">
    <property type="entry name" value="alpha/beta-Hydrolases"/>
    <property type="match status" value="1"/>
</dbReference>
<dbReference type="GO" id="GO:0052689">
    <property type="term" value="F:carboxylic ester hydrolase activity"/>
    <property type="evidence" value="ECO:0007669"/>
    <property type="project" value="UniProtKB-ARBA"/>
</dbReference>
<evidence type="ECO:0000256" key="2">
    <source>
        <dbReference type="SAM" id="SignalP"/>
    </source>
</evidence>
<dbReference type="PANTHER" id="PTHR22946">
    <property type="entry name" value="DIENELACTONE HYDROLASE DOMAIN-CONTAINING PROTEIN-RELATED"/>
    <property type="match status" value="1"/>
</dbReference>
<keyword evidence="2" id="KW-0732">Signal</keyword>
<feature type="chain" id="PRO_5032372593" description="Dienelactone hydrolase domain-containing protein" evidence="2">
    <location>
        <begin position="25"/>
        <end position="325"/>
    </location>
</feature>
<dbReference type="AlphaFoldDB" id="A0A848GBX6"/>
<evidence type="ECO:0008006" key="5">
    <source>
        <dbReference type="Google" id="ProtNLM"/>
    </source>
</evidence>
<keyword evidence="4" id="KW-1185">Reference proteome</keyword>
<reference evidence="3 4" key="1">
    <citation type="submission" date="2020-04" db="EMBL/GenBank/DDBJ databases">
        <title>Zoogloea sp. G-4-1-14 isolated from soil.</title>
        <authorList>
            <person name="Dahal R.H."/>
        </authorList>
    </citation>
    <scope>NUCLEOTIDE SEQUENCE [LARGE SCALE GENOMIC DNA]</scope>
    <source>
        <strain evidence="3 4">G-4-1-14</strain>
    </source>
</reference>
<feature type="signal peptide" evidence="2">
    <location>
        <begin position="1"/>
        <end position="24"/>
    </location>
</feature>
<comment type="caution">
    <text evidence="3">The sequence shown here is derived from an EMBL/GenBank/DDBJ whole genome shotgun (WGS) entry which is preliminary data.</text>
</comment>
<proteinExistence type="predicted"/>
<dbReference type="InterPro" id="IPR050261">
    <property type="entry name" value="FrsA_esterase"/>
</dbReference>
<keyword evidence="1" id="KW-0378">Hydrolase</keyword>
<gene>
    <name evidence="3" type="ORF">HHL15_25315</name>
</gene>
<accession>A0A848GBX6</accession>
<dbReference type="PANTHER" id="PTHR22946:SF9">
    <property type="entry name" value="POLYKETIDE TRANSFERASE AF380"/>
    <property type="match status" value="1"/>
</dbReference>
<sequence>MIPKRLTLLASLLALALHATPSQAHDDGRDCTRQLPISFVEMQTPNLVFNASGQIVANGLLTLKGKLRVPTDCRERRGRGGLPAVLILHGSAGVDARGDFHAEALNAAGIATLEIDMWEARGVGSGASRPALPALTYADAFTALRFLSARSDIDPARIGVLGFSWGAVISMASATQNVATAVGGNLRFKAHAANYPICYAYNNPAIPNSGFGTPGSNPLTGAPILVQVGSQDDYDRANSSADGSARCIALKASLPAGEQAVMNVVRQDGAYHGWDRLMVPIKVNDPFGHLGADRFDPYARVELRPDVIKAYSSRQRVVRFFERNL</sequence>
<dbReference type="InterPro" id="IPR029058">
    <property type="entry name" value="AB_hydrolase_fold"/>
</dbReference>